<feature type="domain" description="Replication protein A OB" evidence="14">
    <location>
        <begin position="255"/>
        <end position="345"/>
    </location>
</feature>
<dbReference type="OMA" id="DQCDAFY"/>
<dbReference type="PANTHER" id="PTHR47165">
    <property type="entry name" value="OS03G0429900 PROTEIN"/>
    <property type="match status" value="1"/>
</dbReference>
<gene>
    <name evidence="15" type="ORF">MONBRDRAFT_451</name>
</gene>
<keyword evidence="5 9" id="KW-0863">Zinc-finger</keyword>
<evidence type="ECO:0000313" key="15">
    <source>
        <dbReference type="EMBL" id="EDQ91528.1"/>
    </source>
</evidence>
<evidence type="ECO:0000256" key="5">
    <source>
        <dbReference type="ARBA" id="ARBA00022771"/>
    </source>
</evidence>
<keyword evidence="7 9" id="KW-0238">DNA-binding</keyword>
<dbReference type="FunFam" id="2.40.50.140:FF:000041">
    <property type="entry name" value="Replication protein A subunit"/>
    <property type="match status" value="1"/>
</dbReference>
<dbReference type="GeneID" id="5889049"/>
<dbReference type="InterPro" id="IPR004365">
    <property type="entry name" value="NA-bd_OB_tRNA"/>
</dbReference>
<dbReference type="PANTHER" id="PTHR47165:SF4">
    <property type="entry name" value="OS03G0429900 PROTEIN"/>
    <property type="match status" value="1"/>
</dbReference>
<feature type="non-terminal residue" evidence="15">
    <location>
        <position position="540"/>
    </location>
</feature>
<proteinExistence type="inferred from homology"/>
<dbReference type="FunCoup" id="A9UTP6">
    <property type="interactions" value="1356"/>
</dbReference>
<dbReference type="eggNOG" id="KOG0851">
    <property type="taxonomic scope" value="Eukaryota"/>
</dbReference>
<protein>
    <recommendedName>
        <fullName evidence="9">Replication protein A subunit</fullName>
    </recommendedName>
</protein>
<dbReference type="Pfam" id="PF08646">
    <property type="entry name" value="Rep_fac-A_C"/>
    <property type="match status" value="1"/>
</dbReference>
<dbReference type="InParanoid" id="A9UTP6"/>
<evidence type="ECO:0000313" key="16">
    <source>
        <dbReference type="Proteomes" id="UP000001357"/>
    </source>
</evidence>
<dbReference type="FunFam" id="2.40.50.140:FF:000064">
    <property type="entry name" value="Replication protein A subunit"/>
    <property type="match status" value="1"/>
</dbReference>
<evidence type="ECO:0000256" key="1">
    <source>
        <dbReference type="ARBA" id="ARBA00004123"/>
    </source>
</evidence>
<evidence type="ECO:0000259" key="14">
    <source>
        <dbReference type="Pfam" id="PF16900"/>
    </source>
</evidence>
<dbReference type="CDD" id="cd04474">
    <property type="entry name" value="RPA1_DBD_A"/>
    <property type="match status" value="1"/>
</dbReference>
<dbReference type="InterPro" id="IPR047192">
    <property type="entry name" value="Euk_RPA1_DBD_C"/>
</dbReference>
<dbReference type="Pfam" id="PF16900">
    <property type="entry name" value="REPA_OB_2"/>
    <property type="match status" value="1"/>
</dbReference>
<dbReference type="GO" id="GO:0007004">
    <property type="term" value="P:telomere maintenance via telomerase"/>
    <property type="evidence" value="ECO:0000318"/>
    <property type="project" value="GO_Central"/>
</dbReference>
<dbReference type="GO" id="GO:0051321">
    <property type="term" value="P:meiotic cell cycle"/>
    <property type="evidence" value="ECO:0000318"/>
    <property type="project" value="GO_Central"/>
</dbReference>
<sequence>LSISDGKYKHNSAMLATQLNNLIQNDYIRVNSIVRVKQGVCNLVSNRRILILLDVEVVASDYDGVIGTVDSASGAAAGESSAATASTTASTEAPTNAAKHASPENPYRKASAKTPLPAFGGDDRAIPLTSLNPYDRRWAIRVRVVAKPPIRTYNSDRGEGKIFSVDLVDASGEIRATGFNADCDRLYPLFEKNKVYMIQGGRIKPKNRRFNQLSHEYEITFDSTTTVTESKDMGAYNFKSFAELEAMPITRDTMAFADILAVIKEVADVTTIVTRAAQKELSKREVTLVDKDNVSLSCTLWGKEAEGFVDAGGHPGVVMAIKAARISDFNGRSLSVASNSNYSINPDLKEAHELKGWCVLIFGSRSRVCMGFDKWNARQFWHLTATVGLPDDKSVAFQVTGTILYVKSDNIYYQACPTCNKKVVEESDGSYECQKCAKSYKEFKYRLLTSFSIGDFSGSQWLQSFSEVAESVLGHSADEIGSWSANSDPRFTTALADATFKTWTFRCRARTDTYNDQSRLRVSVASAVPIDYVQDSKRMV</sequence>
<dbReference type="InterPro" id="IPR004591">
    <property type="entry name" value="Rfa1"/>
</dbReference>
<dbReference type="GO" id="GO:0008270">
    <property type="term" value="F:zinc ion binding"/>
    <property type="evidence" value="ECO:0007669"/>
    <property type="project" value="UniProtKB-KW"/>
</dbReference>
<keyword evidence="6 9" id="KW-0862">Zinc</keyword>
<dbReference type="CDD" id="cd04476">
    <property type="entry name" value="RPA1_DBD_C"/>
    <property type="match status" value="1"/>
</dbReference>
<dbReference type="GO" id="GO:0005662">
    <property type="term" value="C:DNA replication factor A complex"/>
    <property type="evidence" value="ECO:0000318"/>
    <property type="project" value="GO_Central"/>
</dbReference>
<dbReference type="KEGG" id="mbr:MONBRDRAFT_451"/>
<feature type="domain" description="OB" evidence="11">
    <location>
        <begin position="140"/>
        <end position="223"/>
    </location>
</feature>
<dbReference type="InterPro" id="IPR012340">
    <property type="entry name" value="NA-bd_OB-fold"/>
</dbReference>
<accession>A9UTP6</accession>
<comment type="subcellular location">
    <subcellularLocation>
        <location evidence="1 9">Nucleus</location>
    </subcellularLocation>
</comment>
<feature type="non-terminal residue" evidence="15">
    <location>
        <position position="1"/>
    </location>
</feature>
<dbReference type="RefSeq" id="XP_001743950.1">
    <property type="nucleotide sequence ID" value="XM_001743898.1"/>
</dbReference>
<evidence type="ECO:0000256" key="7">
    <source>
        <dbReference type="ARBA" id="ARBA00023125"/>
    </source>
</evidence>
<dbReference type="InterPro" id="IPR031657">
    <property type="entry name" value="REPA_OB_2"/>
</dbReference>
<dbReference type="FunFam" id="2.40.50.140:FF:000090">
    <property type="entry name" value="Replication protein A subunit"/>
    <property type="match status" value="1"/>
</dbReference>
<dbReference type="SUPFAM" id="SSF50249">
    <property type="entry name" value="Nucleic acid-binding proteins"/>
    <property type="match status" value="4"/>
</dbReference>
<keyword evidence="8 9" id="KW-0539">Nucleus</keyword>
<evidence type="ECO:0000259" key="13">
    <source>
        <dbReference type="Pfam" id="PF08646"/>
    </source>
</evidence>
<dbReference type="CDD" id="cd04475">
    <property type="entry name" value="RPA1_DBD_B"/>
    <property type="match status" value="1"/>
</dbReference>
<feature type="domain" description="Replication factor A C-terminal" evidence="13">
    <location>
        <begin position="397"/>
        <end position="539"/>
    </location>
</feature>
<feature type="compositionally biased region" description="Low complexity" evidence="10">
    <location>
        <begin position="82"/>
        <end position="98"/>
    </location>
</feature>
<dbReference type="EMBL" id="CH991545">
    <property type="protein sequence ID" value="EDQ91528.1"/>
    <property type="molecule type" value="Genomic_DNA"/>
</dbReference>
<evidence type="ECO:0000259" key="12">
    <source>
        <dbReference type="Pfam" id="PF04057"/>
    </source>
</evidence>
<dbReference type="Proteomes" id="UP000001357">
    <property type="component" value="Unassembled WGS sequence"/>
</dbReference>
<name>A9UTP6_MONBE</name>
<evidence type="ECO:0000256" key="10">
    <source>
        <dbReference type="SAM" id="MobiDB-lite"/>
    </source>
</evidence>
<keyword evidence="3 9" id="KW-0235">DNA replication</keyword>
<dbReference type="GO" id="GO:0000724">
    <property type="term" value="P:double-strand break repair via homologous recombination"/>
    <property type="evidence" value="ECO:0000318"/>
    <property type="project" value="GO_Central"/>
</dbReference>
<dbReference type="GO" id="GO:0006289">
    <property type="term" value="P:nucleotide-excision repair"/>
    <property type="evidence" value="ECO:0000318"/>
    <property type="project" value="GO_Central"/>
</dbReference>
<comment type="similarity">
    <text evidence="2 9">Belongs to the replication factor A protein 1 family.</text>
</comment>
<dbReference type="Gene3D" id="2.40.50.140">
    <property type="entry name" value="Nucleic acid-binding proteins"/>
    <property type="match status" value="4"/>
</dbReference>
<dbReference type="GO" id="GO:0006260">
    <property type="term" value="P:DNA replication"/>
    <property type="evidence" value="ECO:0000318"/>
    <property type="project" value="GO_Central"/>
</dbReference>
<dbReference type="Pfam" id="PF04057">
    <property type="entry name" value="Rep-A_N"/>
    <property type="match status" value="1"/>
</dbReference>
<evidence type="ECO:0000256" key="9">
    <source>
        <dbReference type="RuleBase" id="RU364130"/>
    </source>
</evidence>
<dbReference type="GO" id="GO:0043047">
    <property type="term" value="F:single-stranded telomeric DNA binding"/>
    <property type="evidence" value="ECO:0000318"/>
    <property type="project" value="GO_Central"/>
</dbReference>
<evidence type="ECO:0000259" key="11">
    <source>
        <dbReference type="Pfam" id="PF01336"/>
    </source>
</evidence>
<feature type="domain" description="Replication factor-A protein 1 N-terminal" evidence="12">
    <location>
        <begin position="2"/>
        <end position="59"/>
    </location>
</feature>
<dbReference type="STRING" id="81824.A9UTP6"/>
<evidence type="ECO:0000256" key="8">
    <source>
        <dbReference type="ARBA" id="ARBA00023242"/>
    </source>
</evidence>
<dbReference type="Pfam" id="PF01336">
    <property type="entry name" value="tRNA_anti-codon"/>
    <property type="match status" value="1"/>
</dbReference>
<dbReference type="InterPro" id="IPR007199">
    <property type="entry name" value="Rep_factor-A_N"/>
</dbReference>
<evidence type="ECO:0000256" key="6">
    <source>
        <dbReference type="ARBA" id="ARBA00022833"/>
    </source>
</evidence>
<feature type="region of interest" description="Disordered" evidence="10">
    <location>
        <begin position="82"/>
        <end position="118"/>
    </location>
</feature>
<evidence type="ECO:0000256" key="4">
    <source>
        <dbReference type="ARBA" id="ARBA00022723"/>
    </source>
</evidence>
<dbReference type="InterPro" id="IPR013955">
    <property type="entry name" value="Rep_factor-A_C"/>
</dbReference>
<dbReference type="NCBIfam" id="TIGR00617">
    <property type="entry name" value="rpa1"/>
    <property type="match status" value="1"/>
</dbReference>
<reference evidence="15 16" key="1">
    <citation type="journal article" date="2008" name="Nature">
        <title>The genome of the choanoflagellate Monosiga brevicollis and the origin of metazoans.</title>
        <authorList>
            <consortium name="JGI Sequencing"/>
            <person name="King N."/>
            <person name="Westbrook M.J."/>
            <person name="Young S.L."/>
            <person name="Kuo A."/>
            <person name="Abedin M."/>
            <person name="Chapman J."/>
            <person name="Fairclough S."/>
            <person name="Hellsten U."/>
            <person name="Isogai Y."/>
            <person name="Letunic I."/>
            <person name="Marr M."/>
            <person name="Pincus D."/>
            <person name="Putnam N."/>
            <person name="Rokas A."/>
            <person name="Wright K.J."/>
            <person name="Zuzow R."/>
            <person name="Dirks W."/>
            <person name="Good M."/>
            <person name="Goodstein D."/>
            <person name="Lemons D."/>
            <person name="Li W."/>
            <person name="Lyons J.B."/>
            <person name="Morris A."/>
            <person name="Nichols S."/>
            <person name="Richter D.J."/>
            <person name="Salamov A."/>
            <person name="Bork P."/>
            <person name="Lim W.A."/>
            <person name="Manning G."/>
            <person name="Miller W.T."/>
            <person name="McGinnis W."/>
            <person name="Shapiro H."/>
            <person name="Tjian R."/>
            <person name="Grigoriev I.V."/>
            <person name="Rokhsar D."/>
        </authorList>
    </citation>
    <scope>NUCLEOTIDE SEQUENCE [LARGE SCALE GENOMIC DNA]</scope>
    <source>
        <strain evidence="16">MX1 / ATCC 50154</strain>
    </source>
</reference>
<evidence type="ECO:0000256" key="3">
    <source>
        <dbReference type="ARBA" id="ARBA00022705"/>
    </source>
</evidence>
<dbReference type="AlphaFoldDB" id="A9UTP6"/>
<dbReference type="FunFam" id="2.40.50.140:FF:000989">
    <property type="match status" value="1"/>
</dbReference>
<organism evidence="15 16">
    <name type="scientific">Monosiga brevicollis</name>
    <name type="common">Choanoflagellate</name>
    <dbReference type="NCBI Taxonomy" id="81824"/>
    <lineage>
        <taxon>Eukaryota</taxon>
        <taxon>Choanoflagellata</taxon>
        <taxon>Craspedida</taxon>
        <taxon>Salpingoecidae</taxon>
        <taxon>Monosiga</taxon>
    </lineage>
</organism>
<keyword evidence="16" id="KW-1185">Reference proteome</keyword>
<dbReference type="GO" id="GO:0003684">
    <property type="term" value="F:damaged DNA binding"/>
    <property type="evidence" value="ECO:0000318"/>
    <property type="project" value="GO_Central"/>
</dbReference>
<evidence type="ECO:0000256" key="2">
    <source>
        <dbReference type="ARBA" id="ARBA00005690"/>
    </source>
</evidence>
<keyword evidence="4 9" id="KW-0479">Metal-binding</keyword>